<dbReference type="EC" id="2.5.1.54" evidence="6"/>
<dbReference type="InterPro" id="IPR002480">
    <property type="entry name" value="DAHP_synth_2"/>
</dbReference>
<dbReference type="InterPro" id="IPR013785">
    <property type="entry name" value="Aldolase_TIM"/>
</dbReference>
<comment type="catalytic activity">
    <reaction evidence="4 6">
        <text>D-erythrose 4-phosphate + phosphoenolpyruvate + H2O = 7-phospho-2-dehydro-3-deoxy-D-arabino-heptonate + phosphate</text>
        <dbReference type="Rhea" id="RHEA:14717"/>
        <dbReference type="ChEBI" id="CHEBI:15377"/>
        <dbReference type="ChEBI" id="CHEBI:16897"/>
        <dbReference type="ChEBI" id="CHEBI:43474"/>
        <dbReference type="ChEBI" id="CHEBI:58394"/>
        <dbReference type="ChEBI" id="CHEBI:58702"/>
        <dbReference type="EC" id="2.5.1.54"/>
    </reaction>
</comment>
<dbReference type="OrthoDB" id="2338at2759"/>
<evidence type="ECO:0000313" key="9">
    <source>
        <dbReference type="Proteomes" id="UP000324585"/>
    </source>
</evidence>
<feature type="region of interest" description="Disordered" evidence="7">
    <location>
        <begin position="18"/>
        <end position="39"/>
    </location>
</feature>
<keyword evidence="5" id="KW-0104">Cadmium</keyword>
<evidence type="ECO:0000256" key="3">
    <source>
        <dbReference type="ARBA" id="ARBA00022679"/>
    </source>
</evidence>
<dbReference type="PANTHER" id="PTHR21337">
    <property type="entry name" value="PHOSPHO-2-DEHYDRO-3-DEOXYHEPTONATE ALDOLASE 1, 2"/>
    <property type="match status" value="1"/>
</dbReference>
<evidence type="ECO:0000256" key="6">
    <source>
        <dbReference type="RuleBase" id="RU363071"/>
    </source>
</evidence>
<evidence type="ECO:0000256" key="4">
    <source>
        <dbReference type="ARBA" id="ARBA00047508"/>
    </source>
</evidence>
<organism evidence="8 9">
    <name type="scientific">Porphyridium purpureum</name>
    <name type="common">Red alga</name>
    <name type="synonym">Porphyridium cruentum</name>
    <dbReference type="NCBI Taxonomy" id="35688"/>
    <lineage>
        <taxon>Eukaryota</taxon>
        <taxon>Rhodophyta</taxon>
        <taxon>Bangiophyceae</taxon>
        <taxon>Porphyridiales</taxon>
        <taxon>Porphyridiaceae</taxon>
        <taxon>Porphyridium</taxon>
    </lineage>
</organism>
<keyword evidence="5" id="KW-0464">Manganese</keyword>
<dbReference type="GO" id="GO:0009073">
    <property type="term" value="P:aromatic amino acid family biosynthetic process"/>
    <property type="evidence" value="ECO:0007669"/>
    <property type="project" value="UniProtKB-KW"/>
</dbReference>
<evidence type="ECO:0000256" key="5">
    <source>
        <dbReference type="PIRSR" id="PIRSR602480-1"/>
    </source>
</evidence>
<comment type="caution">
    <text evidence="8">The sequence shown here is derived from an EMBL/GenBank/DDBJ whole genome shotgun (WGS) entry which is preliminary data.</text>
</comment>
<dbReference type="AlphaFoldDB" id="A0A5J4Z062"/>
<keyword evidence="9" id="KW-1185">Reference proteome</keyword>
<dbReference type="EMBL" id="VRMN01000003">
    <property type="protein sequence ID" value="KAA8496087.1"/>
    <property type="molecule type" value="Genomic_DNA"/>
</dbReference>
<dbReference type="PANTHER" id="PTHR21337:SF0">
    <property type="entry name" value="PHOSPHO-2-DEHYDRO-3-DEOXYHEPTONATE ALDOLASE"/>
    <property type="match status" value="1"/>
</dbReference>
<gene>
    <name evidence="8" type="ORF">FVE85_2242</name>
</gene>
<comment type="pathway">
    <text evidence="1 6">Metabolic intermediate biosynthesis; chorismate biosynthesis; chorismate from D-erythrose 4-phosphate and phosphoenolpyruvate: step 1/7.</text>
</comment>
<evidence type="ECO:0000256" key="1">
    <source>
        <dbReference type="ARBA" id="ARBA00004688"/>
    </source>
</evidence>
<dbReference type="GO" id="GO:0003849">
    <property type="term" value="F:3-deoxy-7-phosphoheptulonate synthase activity"/>
    <property type="evidence" value="ECO:0007669"/>
    <property type="project" value="UniProtKB-EC"/>
</dbReference>
<keyword evidence="3 6" id="KW-0808">Transferase</keyword>
<name>A0A5J4Z062_PORPP</name>
<keyword evidence="5" id="KW-0170">Cobalt</keyword>
<comment type="cofactor">
    <cofactor evidence="5">
        <name>Mn(2+)</name>
        <dbReference type="ChEBI" id="CHEBI:29035"/>
    </cofactor>
    <cofactor evidence="5">
        <name>Co(2+)</name>
        <dbReference type="ChEBI" id="CHEBI:48828"/>
    </cofactor>
    <cofactor evidence="5">
        <name>Cd(2+)</name>
        <dbReference type="ChEBI" id="CHEBI:48775"/>
    </cofactor>
    <text evidence="5">Binds 1 divalent cation per subunit. The enzyme is active with manganese, cobalt or cadmium ions.</text>
</comment>
<dbReference type="Pfam" id="PF01474">
    <property type="entry name" value="DAHP_synth_2"/>
    <property type="match status" value="2"/>
</dbReference>
<evidence type="ECO:0000256" key="2">
    <source>
        <dbReference type="ARBA" id="ARBA00008911"/>
    </source>
</evidence>
<dbReference type="SUPFAM" id="SSF51569">
    <property type="entry name" value="Aldolase"/>
    <property type="match status" value="1"/>
</dbReference>
<evidence type="ECO:0000256" key="7">
    <source>
        <dbReference type="SAM" id="MobiDB-lite"/>
    </source>
</evidence>
<sequence>MMSAFCVAPLVQGVVAPRERETNGPRAASHVMRERARSRQSRISAAPDVHVDATSWRYDSAAIPIADHIEPAVIRLKKLPVLVSPGDVHLMTRALTKAANGEAFVFMAGSSVLGDSLDSKSMEGIFRLLVAQVIVLTYLSGLPTVKVGLADTAPPSSAARIGGSAIESTQVVAEAVDEYFKLSASHNAMHALAKSTDSMLEWVQIIRDQLSASNAEPRKGREFIDLVDSIADALDFVQGCGIDVSSEAFREPEFFTCRRPNELWFEAALARKDPLYGHGDAVFSSSAHMLSLSGSALDDPQWVKFASEIANPVALSVNAGVTPEALIQLVRKLNPQNMPGRIVLVVGMGADELWKKMPPLLKAVQKARDLNVLWMCDPICENNIVLENGVTTRPFDLITAEIETFFSICDSEGVMPGGLRIEMTSDNVSEIFGGSLARVSMEKVQAGYDGTYAPRLNATQAIEIAYEAGLRLRELRKRK</sequence>
<evidence type="ECO:0000313" key="8">
    <source>
        <dbReference type="EMBL" id="KAA8496087.1"/>
    </source>
</evidence>
<comment type="similarity">
    <text evidence="2 6">Belongs to the class-II DAHP synthase family.</text>
</comment>
<accession>A0A5J4Z062</accession>
<dbReference type="UniPathway" id="UPA00053">
    <property type="reaction ID" value="UER00084"/>
</dbReference>
<reference evidence="9" key="1">
    <citation type="journal article" date="2019" name="Nat. Commun.">
        <title>Expansion of phycobilisome linker gene families in mesophilic red algae.</title>
        <authorList>
            <person name="Lee J."/>
            <person name="Kim D."/>
            <person name="Bhattacharya D."/>
            <person name="Yoon H.S."/>
        </authorList>
    </citation>
    <scope>NUCLEOTIDE SEQUENCE [LARGE SCALE GENOMIC DNA]</scope>
    <source>
        <strain evidence="9">CCMP 1328</strain>
    </source>
</reference>
<protein>
    <recommendedName>
        <fullName evidence="6">Phospho-2-dehydro-3-deoxyheptonate aldolase</fullName>
        <ecNumber evidence="6">2.5.1.54</ecNumber>
    </recommendedName>
</protein>
<dbReference type="Proteomes" id="UP000324585">
    <property type="component" value="Unassembled WGS sequence"/>
</dbReference>
<keyword evidence="6" id="KW-0028">Amino-acid biosynthesis</keyword>
<feature type="binding site" evidence="5">
    <location>
        <position position="422"/>
    </location>
    <ligand>
        <name>Mn(2+)</name>
        <dbReference type="ChEBI" id="CHEBI:29035"/>
    </ligand>
</feature>
<dbReference type="GO" id="GO:0009423">
    <property type="term" value="P:chorismate biosynthetic process"/>
    <property type="evidence" value="ECO:0007669"/>
    <property type="project" value="UniProtKB-UniPathway"/>
</dbReference>
<dbReference type="GO" id="GO:0008652">
    <property type="term" value="P:amino acid biosynthetic process"/>
    <property type="evidence" value="ECO:0007669"/>
    <property type="project" value="UniProtKB-KW"/>
</dbReference>
<proteinExistence type="inferred from homology"/>
<dbReference type="Gene3D" id="3.20.20.70">
    <property type="entry name" value="Aldolase class I"/>
    <property type="match status" value="1"/>
</dbReference>
<keyword evidence="6" id="KW-0057">Aromatic amino acid biosynthesis</keyword>